<name>A0AA89AN11_9ASTE</name>
<dbReference type="PANTHER" id="PTHR48065">
    <property type="entry name" value="OS10G0469600 PROTEIN"/>
    <property type="match status" value="1"/>
</dbReference>
<evidence type="ECO:0000313" key="2">
    <source>
        <dbReference type="Proteomes" id="UP001188597"/>
    </source>
</evidence>
<accession>A0AA89AN11</accession>
<dbReference type="AlphaFoldDB" id="A0AA89AN11"/>
<dbReference type="SUPFAM" id="SSF52058">
    <property type="entry name" value="L domain-like"/>
    <property type="match status" value="1"/>
</dbReference>
<dbReference type="Pfam" id="PF00560">
    <property type="entry name" value="LRR_1"/>
    <property type="match status" value="1"/>
</dbReference>
<evidence type="ECO:0000313" key="1">
    <source>
        <dbReference type="EMBL" id="KAK3006436.1"/>
    </source>
</evidence>
<gene>
    <name evidence="1" type="ORF">RJ639_015481</name>
</gene>
<dbReference type="InterPro" id="IPR001611">
    <property type="entry name" value="Leu-rich_rpt"/>
</dbReference>
<reference evidence="1" key="1">
    <citation type="submission" date="2022-12" db="EMBL/GenBank/DDBJ databases">
        <title>Draft genome assemblies for two species of Escallonia (Escalloniales).</title>
        <authorList>
            <person name="Chanderbali A."/>
            <person name="Dervinis C."/>
            <person name="Anghel I."/>
            <person name="Soltis D."/>
            <person name="Soltis P."/>
            <person name="Zapata F."/>
        </authorList>
    </citation>
    <scope>NUCLEOTIDE SEQUENCE</scope>
    <source>
        <strain evidence="1">UCBG64.0493</strain>
        <tissue evidence="1">Leaf</tissue>
    </source>
</reference>
<organism evidence="1 2">
    <name type="scientific">Escallonia herrerae</name>
    <dbReference type="NCBI Taxonomy" id="1293975"/>
    <lineage>
        <taxon>Eukaryota</taxon>
        <taxon>Viridiplantae</taxon>
        <taxon>Streptophyta</taxon>
        <taxon>Embryophyta</taxon>
        <taxon>Tracheophyta</taxon>
        <taxon>Spermatophyta</taxon>
        <taxon>Magnoliopsida</taxon>
        <taxon>eudicotyledons</taxon>
        <taxon>Gunneridae</taxon>
        <taxon>Pentapetalae</taxon>
        <taxon>asterids</taxon>
        <taxon>campanulids</taxon>
        <taxon>Escalloniales</taxon>
        <taxon>Escalloniaceae</taxon>
        <taxon>Escallonia</taxon>
    </lineage>
</organism>
<dbReference type="PANTHER" id="PTHR48065:SF7">
    <property type="entry name" value="LEUCINE-RICH REPEAT-CONTAINING N-TERMINAL PLANT-TYPE DOMAIN-CONTAINING PROTEIN"/>
    <property type="match status" value="1"/>
</dbReference>
<dbReference type="InterPro" id="IPR032675">
    <property type="entry name" value="LRR_dom_sf"/>
</dbReference>
<dbReference type="Gene3D" id="3.80.10.10">
    <property type="entry name" value="Ribonuclease Inhibitor"/>
    <property type="match status" value="1"/>
</dbReference>
<dbReference type="EMBL" id="JAVXUP010001992">
    <property type="protein sequence ID" value="KAK3006436.1"/>
    <property type="molecule type" value="Genomic_DNA"/>
</dbReference>
<keyword evidence="2" id="KW-1185">Reference proteome</keyword>
<sequence length="140" mass="15212">MSDSTTNQISTLQFGSANISDQFPAVVSDLPYLESLILENLTNLTGYIPSTLAKLNHLSFDISEVEFPANMTSLDLNTNLITGTLPASLASLQYLYHLNVSHNGLCSQIPTGGRLQRLDSSAYLPNRCFCGAPLPACKRF</sequence>
<dbReference type="Proteomes" id="UP001188597">
    <property type="component" value="Unassembled WGS sequence"/>
</dbReference>
<proteinExistence type="predicted"/>
<protein>
    <submittedName>
        <fullName evidence="1">Uncharacterized protein</fullName>
    </submittedName>
</protein>
<comment type="caution">
    <text evidence="1">The sequence shown here is derived from an EMBL/GenBank/DDBJ whole genome shotgun (WGS) entry which is preliminary data.</text>
</comment>